<dbReference type="GO" id="GO:0003700">
    <property type="term" value="F:DNA-binding transcription factor activity"/>
    <property type="evidence" value="ECO:0007669"/>
    <property type="project" value="InterPro"/>
</dbReference>
<keyword evidence="6" id="KW-1185">Reference proteome</keyword>
<dbReference type="AlphaFoldDB" id="A0A1T4TE43"/>
<gene>
    <name evidence="5" type="ORF">SAMN02745126_06085</name>
</gene>
<proteinExistence type="predicted"/>
<dbReference type="OrthoDB" id="511972at2"/>
<protein>
    <submittedName>
        <fullName evidence="5">Transcriptional regulator, MarR family</fullName>
    </submittedName>
</protein>
<dbReference type="Proteomes" id="UP000190092">
    <property type="component" value="Unassembled WGS sequence"/>
</dbReference>
<accession>A0A1T4TE43</accession>
<evidence type="ECO:0000256" key="3">
    <source>
        <dbReference type="ARBA" id="ARBA00023163"/>
    </source>
</evidence>
<organism evidence="5 6">
    <name type="scientific">Enhydrobacter aerosaccus</name>
    <dbReference type="NCBI Taxonomy" id="225324"/>
    <lineage>
        <taxon>Bacteria</taxon>
        <taxon>Pseudomonadati</taxon>
        <taxon>Pseudomonadota</taxon>
        <taxon>Alphaproteobacteria</taxon>
        <taxon>Hyphomicrobiales</taxon>
        <taxon>Enhydrobacter</taxon>
    </lineage>
</organism>
<dbReference type="STRING" id="225324.SAMN02745126_06085"/>
<evidence type="ECO:0000256" key="1">
    <source>
        <dbReference type="ARBA" id="ARBA00023015"/>
    </source>
</evidence>
<dbReference type="SMART" id="SM00347">
    <property type="entry name" value="HTH_MARR"/>
    <property type="match status" value="1"/>
</dbReference>
<evidence type="ECO:0000313" key="5">
    <source>
        <dbReference type="EMBL" id="SKA38696.1"/>
    </source>
</evidence>
<dbReference type="InterPro" id="IPR023187">
    <property type="entry name" value="Tscrpt_reg_MarR-type_CS"/>
</dbReference>
<sequence length="147" mass="16072">MARHQDRPASAEAIVEELLQATGQLLRRLRAESNPSELTWSQSAALARLDKNGPTTTADLARAEAVKPQSMGVTLAALEQDGLIERRPHPTDGRQVLFALTEKGVAVRRKHRLLKREWLAAALGKLDPEAQRTLAAAVSVLRRLGDS</sequence>
<dbReference type="EMBL" id="FUWJ01000016">
    <property type="protein sequence ID" value="SKA38696.1"/>
    <property type="molecule type" value="Genomic_DNA"/>
</dbReference>
<reference evidence="6" key="1">
    <citation type="submission" date="2017-02" db="EMBL/GenBank/DDBJ databases">
        <authorList>
            <person name="Varghese N."/>
            <person name="Submissions S."/>
        </authorList>
    </citation>
    <scope>NUCLEOTIDE SEQUENCE [LARGE SCALE GENOMIC DNA]</scope>
    <source>
        <strain evidence="6">ATCC 27094</strain>
    </source>
</reference>
<dbReference type="InterPro" id="IPR036390">
    <property type="entry name" value="WH_DNA-bd_sf"/>
</dbReference>
<evidence type="ECO:0000256" key="2">
    <source>
        <dbReference type="ARBA" id="ARBA00023125"/>
    </source>
</evidence>
<dbReference type="PANTHER" id="PTHR39515">
    <property type="entry name" value="CONSERVED PROTEIN"/>
    <property type="match status" value="1"/>
</dbReference>
<dbReference type="SUPFAM" id="SSF46785">
    <property type="entry name" value="Winged helix' DNA-binding domain"/>
    <property type="match status" value="1"/>
</dbReference>
<dbReference type="PANTHER" id="PTHR39515:SF2">
    <property type="entry name" value="HTH-TYPE TRANSCRIPTIONAL REGULATOR RV0880"/>
    <property type="match status" value="1"/>
</dbReference>
<keyword evidence="1" id="KW-0805">Transcription regulation</keyword>
<dbReference type="Gene3D" id="1.10.10.10">
    <property type="entry name" value="Winged helix-like DNA-binding domain superfamily/Winged helix DNA-binding domain"/>
    <property type="match status" value="1"/>
</dbReference>
<dbReference type="InterPro" id="IPR052526">
    <property type="entry name" value="HTH-type_Bedaq_tolerance"/>
</dbReference>
<dbReference type="RefSeq" id="WP_085937819.1">
    <property type="nucleotide sequence ID" value="NZ_FUWJ01000016.1"/>
</dbReference>
<name>A0A1T4TE43_9HYPH</name>
<dbReference type="PROSITE" id="PS01117">
    <property type="entry name" value="HTH_MARR_1"/>
    <property type="match status" value="1"/>
</dbReference>
<evidence type="ECO:0000259" key="4">
    <source>
        <dbReference type="PROSITE" id="PS50995"/>
    </source>
</evidence>
<dbReference type="PROSITE" id="PS50995">
    <property type="entry name" value="HTH_MARR_2"/>
    <property type="match status" value="1"/>
</dbReference>
<evidence type="ECO:0000313" key="6">
    <source>
        <dbReference type="Proteomes" id="UP000190092"/>
    </source>
</evidence>
<dbReference type="InterPro" id="IPR000835">
    <property type="entry name" value="HTH_MarR-typ"/>
</dbReference>
<dbReference type="InterPro" id="IPR036388">
    <property type="entry name" value="WH-like_DNA-bd_sf"/>
</dbReference>
<dbReference type="GO" id="GO:0003677">
    <property type="term" value="F:DNA binding"/>
    <property type="evidence" value="ECO:0007669"/>
    <property type="project" value="UniProtKB-KW"/>
</dbReference>
<keyword evidence="2" id="KW-0238">DNA-binding</keyword>
<dbReference type="Pfam" id="PF01047">
    <property type="entry name" value="MarR"/>
    <property type="match status" value="1"/>
</dbReference>
<feature type="domain" description="HTH marR-type" evidence="4">
    <location>
        <begin position="11"/>
        <end position="146"/>
    </location>
</feature>
<keyword evidence="3" id="KW-0804">Transcription</keyword>